<dbReference type="EMBL" id="GECU01018743">
    <property type="protein sequence ID" value="JAS88963.1"/>
    <property type="molecule type" value="Transcribed_RNA"/>
</dbReference>
<dbReference type="CDD" id="cd01650">
    <property type="entry name" value="RT_nLTR_like"/>
    <property type="match status" value="1"/>
</dbReference>
<feature type="non-terminal residue" evidence="2">
    <location>
        <position position="1"/>
    </location>
</feature>
<dbReference type="AlphaFoldDB" id="A0A1B6IPY6"/>
<reference evidence="2" key="1">
    <citation type="submission" date="2015-11" db="EMBL/GenBank/DDBJ databases">
        <title>De novo transcriptome assembly of four potential Pierce s Disease insect vectors from Arizona vineyards.</title>
        <authorList>
            <person name="Tassone E.E."/>
        </authorList>
    </citation>
    <scope>NUCLEOTIDE SEQUENCE</scope>
</reference>
<organism evidence="2">
    <name type="scientific">Homalodisca liturata</name>
    <dbReference type="NCBI Taxonomy" id="320908"/>
    <lineage>
        <taxon>Eukaryota</taxon>
        <taxon>Metazoa</taxon>
        <taxon>Ecdysozoa</taxon>
        <taxon>Arthropoda</taxon>
        <taxon>Hexapoda</taxon>
        <taxon>Insecta</taxon>
        <taxon>Pterygota</taxon>
        <taxon>Neoptera</taxon>
        <taxon>Paraneoptera</taxon>
        <taxon>Hemiptera</taxon>
        <taxon>Auchenorrhyncha</taxon>
        <taxon>Membracoidea</taxon>
        <taxon>Cicadellidae</taxon>
        <taxon>Cicadellinae</taxon>
        <taxon>Proconiini</taxon>
        <taxon>Homalodisca</taxon>
    </lineage>
</organism>
<evidence type="ECO:0000259" key="1">
    <source>
        <dbReference type="PROSITE" id="PS50878"/>
    </source>
</evidence>
<proteinExistence type="predicted"/>
<dbReference type="Pfam" id="PF00078">
    <property type="entry name" value="RVT_1"/>
    <property type="match status" value="1"/>
</dbReference>
<accession>A0A1B6IPY6</accession>
<dbReference type="PANTHER" id="PTHR33332">
    <property type="entry name" value="REVERSE TRANSCRIPTASE DOMAIN-CONTAINING PROTEIN"/>
    <property type="match status" value="1"/>
</dbReference>
<feature type="non-terminal residue" evidence="2">
    <location>
        <position position="332"/>
    </location>
</feature>
<dbReference type="InterPro" id="IPR043502">
    <property type="entry name" value="DNA/RNA_pol_sf"/>
</dbReference>
<evidence type="ECO:0000313" key="2">
    <source>
        <dbReference type="EMBL" id="JAS88963.1"/>
    </source>
</evidence>
<dbReference type="InterPro" id="IPR000477">
    <property type="entry name" value="RT_dom"/>
</dbReference>
<dbReference type="GO" id="GO:0071897">
    <property type="term" value="P:DNA biosynthetic process"/>
    <property type="evidence" value="ECO:0007669"/>
    <property type="project" value="UniProtKB-ARBA"/>
</dbReference>
<dbReference type="PROSITE" id="PS50878">
    <property type="entry name" value="RT_POL"/>
    <property type="match status" value="1"/>
</dbReference>
<protein>
    <recommendedName>
        <fullName evidence="1">Reverse transcriptase domain-containing protein</fullName>
    </recommendedName>
</protein>
<dbReference type="SUPFAM" id="SSF56672">
    <property type="entry name" value="DNA/RNA polymerases"/>
    <property type="match status" value="1"/>
</dbReference>
<feature type="domain" description="Reverse transcriptase" evidence="1">
    <location>
        <begin position="1"/>
        <end position="239"/>
    </location>
</feature>
<gene>
    <name evidence="2" type="ORF">g.11438</name>
</gene>
<sequence>SLLPSLSKIFEKSALYQILAFLEKNNILASEQFGFRKGMSTMTALSKFIDKVSWALDGSQSAVGVFCDLSKVFDCVNHDILIKKLNAYKFFKNSISWIKSYLSNCYQRTVICRKYVKSKSQWEQLKVGVPQGSIMGPLLFLLYINDLPANISNSLTLYADDTTALVRSKNDNELKDKISETITELKEWFETNGLKLNQEKTKLVKFCTPQSRNHNFNYLEFEHQRFSISGNAKFLGLELDLHLNWTKCIETILRRLNSACFQMLILRHTIDLKTCLIIYYAYFYSILQYGIEFWGFSKDIDKIFKIQKIFLRIMTFSPWKASCKPIFDEHKI</sequence>
<name>A0A1B6IPY6_9HEMI</name>